<dbReference type="GO" id="GO:0008137">
    <property type="term" value="F:NADH dehydrogenase (ubiquinone) activity"/>
    <property type="evidence" value="ECO:0007669"/>
    <property type="project" value="InterPro"/>
</dbReference>
<comment type="similarity">
    <text evidence="5">Belongs to the complex I subunit 2 family.</text>
</comment>
<keyword evidence="5" id="KW-0520">NAD</keyword>
<comment type="function">
    <text evidence="5">NDH-1 shuttles electrons from NADH, via FMN and iron-sulfur (Fe-S) centers, to quinones in the respiratory chain. The immediate electron acceptor for the enzyme in this species is believed to be a menaquinone. Couples the redox reaction to proton translocation (for every two electrons transferred, four hydrogen ions are translocated across the cytoplasmic membrane), and thus conserves the redox energy in a proton gradient.</text>
</comment>
<dbReference type="GO" id="GO:0042773">
    <property type="term" value="P:ATP synthesis coupled electron transport"/>
    <property type="evidence" value="ECO:0007669"/>
    <property type="project" value="InterPro"/>
</dbReference>
<dbReference type="GO" id="GO:0005886">
    <property type="term" value="C:plasma membrane"/>
    <property type="evidence" value="ECO:0007669"/>
    <property type="project" value="UniProtKB-SubCell"/>
</dbReference>
<feature type="transmembrane region" description="Helical" evidence="5">
    <location>
        <begin position="319"/>
        <end position="338"/>
    </location>
</feature>
<feature type="transmembrane region" description="Helical" evidence="5">
    <location>
        <begin position="152"/>
        <end position="169"/>
    </location>
</feature>
<feature type="domain" description="NADH:quinone oxidoreductase/Mrp antiporter transmembrane" evidence="7">
    <location>
        <begin position="169"/>
        <end position="465"/>
    </location>
</feature>
<feature type="transmembrane region" description="Helical" evidence="5">
    <location>
        <begin position="414"/>
        <end position="438"/>
    </location>
</feature>
<keyword evidence="4 5" id="KW-0472">Membrane</keyword>
<dbReference type="NCBIfam" id="NF004441">
    <property type="entry name" value="PRK05777.1-4"/>
    <property type="match status" value="1"/>
</dbReference>
<dbReference type="GO" id="GO:0012505">
    <property type="term" value="C:endomembrane system"/>
    <property type="evidence" value="ECO:0007669"/>
    <property type="project" value="UniProtKB-SubCell"/>
</dbReference>
<gene>
    <name evidence="5" type="primary">nuoN</name>
    <name evidence="8" type="ORF">DW322_04680</name>
</gene>
<comment type="catalytic activity">
    <reaction evidence="5">
        <text>a quinone + NADH + 5 H(+)(in) = a quinol + NAD(+) + 4 H(+)(out)</text>
        <dbReference type="Rhea" id="RHEA:57888"/>
        <dbReference type="ChEBI" id="CHEBI:15378"/>
        <dbReference type="ChEBI" id="CHEBI:24646"/>
        <dbReference type="ChEBI" id="CHEBI:57540"/>
        <dbReference type="ChEBI" id="CHEBI:57945"/>
        <dbReference type="ChEBI" id="CHEBI:132124"/>
    </reaction>
</comment>
<keyword evidence="3 5" id="KW-1133">Transmembrane helix</keyword>
<feature type="transmembrane region" description="Helical" evidence="5">
    <location>
        <begin position="345"/>
        <end position="366"/>
    </location>
</feature>
<feature type="transmembrane region" description="Helical" evidence="5">
    <location>
        <begin position="372"/>
        <end position="393"/>
    </location>
</feature>
<feature type="transmembrane region" description="Helical" evidence="5">
    <location>
        <begin position="46"/>
        <end position="66"/>
    </location>
</feature>
<name>A0A6P2CAT0_9NOCA</name>
<dbReference type="GO" id="GO:0048038">
    <property type="term" value="F:quinone binding"/>
    <property type="evidence" value="ECO:0007669"/>
    <property type="project" value="UniProtKB-KW"/>
</dbReference>
<keyword evidence="5" id="KW-0813">Transport</keyword>
<comment type="subunit">
    <text evidence="5">NDH-1 is composed of 14 different subunits. Subunits NuoA, H, J, K, L, M, N constitute the membrane sector of the complex.</text>
</comment>
<accession>A0A6P2CAT0</accession>
<evidence type="ECO:0000256" key="2">
    <source>
        <dbReference type="ARBA" id="ARBA00022692"/>
    </source>
</evidence>
<feature type="transmembrane region" description="Helical" evidence="5">
    <location>
        <begin position="286"/>
        <end position="307"/>
    </location>
</feature>
<keyword evidence="2 5" id="KW-0812">Transmembrane</keyword>
<evidence type="ECO:0000256" key="6">
    <source>
        <dbReference type="RuleBase" id="RU000320"/>
    </source>
</evidence>
<dbReference type="Proteomes" id="UP000471120">
    <property type="component" value="Unassembled WGS sequence"/>
</dbReference>
<feature type="transmembrane region" description="Helical" evidence="5">
    <location>
        <begin position="207"/>
        <end position="230"/>
    </location>
</feature>
<comment type="caution">
    <text evidence="8">The sequence shown here is derived from an EMBL/GenBank/DDBJ whole genome shotgun (WGS) entry which is preliminary data.</text>
</comment>
<evidence type="ECO:0000313" key="9">
    <source>
        <dbReference type="Proteomes" id="UP000471120"/>
    </source>
</evidence>
<feature type="transmembrane region" description="Helical" evidence="5">
    <location>
        <begin position="86"/>
        <end position="104"/>
    </location>
</feature>
<dbReference type="PANTHER" id="PTHR22773">
    <property type="entry name" value="NADH DEHYDROGENASE"/>
    <property type="match status" value="1"/>
</dbReference>
<dbReference type="InterPro" id="IPR001750">
    <property type="entry name" value="ND/Mrp_TM"/>
</dbReference>
<dbReference type="InterPro" id="IPR010096">
    <property type="entry name" value="NADH-Q_OxRdtase_suN/2"/>
</dbReference>
<keyword evidence="5" id="KW-0874">Quinone</keyword>
<keyword evidence="5" id="KW-1278">Translocase</keyword>
<keyword evidence="8" id="KW-0560">Oxidoreductase</keyword>
<organism evidence="8 9">
    <name type="scientific">Rhodococcus rhodnii</name>
    <dbReference type="NCBI Taxonomy" id="38312"/>
    <lineage>
        <taxon>Bacteria</taxon>
        <taxon>Bacillati</taxon>
        <taxon>Actinomycetota</taxon>
        <taxon>Actinomycetes</taxon>
        <taxon>Mycobacteriales</taxon>
        <taxon>Nocardiaceae</taxon>
        <taxon>Rhodococcus</taxon>
    </lineage>
</organism>
<reference evidence="8 9" key="1">
    <citation type="submission" date="2018-07" db="EMBL/GenBank/DDBJ databases">
        <title>Genome sequence of Rhodococcus rhodnii ATCC 35071 from Rhodnius prolixus.</title>
        <authorList>
            <person name="Patel V."/>
            <person name="Vogel K.J."/>
        </authorList>
    </citation>
    <scope>NUCLEOTIDE SEQUENCE [LARGE SCALE GENOMIC DNA]</scope>
    <source>
        <strain evidence="8 9">ATCC 35071</strain>
    </source>
</reference>
<feature type="transmembrane region" description="Helical" evidence="5">
    <location>
        <begin position="250"/>
        <end position="274"/>
    </location>
</feature>
<dbReference type="EC" id="7.1.1.-" evidence="5"/>
<proteinExistence type="inferred from homology"/>
<dbReference type="HAMAP" id="MF_00445">
    <property type="entry name" value="NDH1_NuoN_1"/>
    <property type="match status" value="1"/>
</dbReference>
<feature type="transmembrane region" description="Helical" evidence="5">
    <location>
        <begin position="20"/>
        <end position="39"/>
    </location>
</feature>
<dbReference type="Pfam" id="PF00361">
    <property type="entry name" value="Proton_antipo_M"/>
    <property type="match status" value="1"/>
</dbReference>
<dbReference type="GO" id="GO:0050136">
    <property type="term" value="F:NADH dehydrogenase (quinone) (non-electrogenic) activity"/>
    <property type="evidence" value="ECO:0007669"/>
    <property type="project" value="UniProtKB-UniRule"/>
</dbReference>
<evidence type="ECO:0000259" key="7">
    <source>
        <dbReference type="Pfam" id="PF00361"/>
    </source>
</evidence>
<evidence type="ECO:0000256" key="1">
    <source>
        <dbReference type="ARBA" id="ARBA00004127"/>
    </source>
</evidence>
<sequence>MNPDALNPDALNPSIEFSLLMPMILVFAGGIAGVVVEAFAPRRARYAVQVALSVVVLVVALVWVASLAGTRSVAILGSVAIDGVSLVLQGAVLVVTLASVALVAERTRARVVTNAAVHAGHQSDHFAAQAATVPGSVAERDAERAGVQQTEVFPLVLFAAGGMMLMPAANDLLTMFVALELLSLPLYLMCALARHRRLLSQEAALKYFLLGAFASAIFLFGVAMLYGAAGTLDLAGIAASLAADDPGREFAVVGGALVVVGLLFKVGAVPFHSWVPDVYQGAPTPITAFMAAATKIAAFGALLRLLHVALPSLVDSWRPVVWVVSILSMVFGSILAMTQTDIKRMLAYSSVAHAGFLLTALVSLDGTGISSVLFYLIAYAVTTLAAFAVVTLVREPNGAEATTLAQWAGLGRRSPVVAGAFAVALLALAGIPLTSGFIGKFAVFQAAAGAGGGALVVVGVLASAIAAYFYVRVIGAMYFTDPDPDIEVLVVRRPATAGVVAAATVATVLLGVFPQPLLDLVNHAASFV</sequence>
<dbReference type="NCBIfam" id="TIGR01770">
    <property type="entry name" value="NDH_I_N"/>
    <property type="match status" value="1"/>
</dbReference>
<dbReference type="RefSeq" id="WP_010839023.1">
    <property type="nucleotide sequence ID" value="NZ_QRCM01000001.1"/>
</dbReference>
<evidence type="ECO:0000256" key="4">
    <source>
        <dbReference type="ARBA" id="ARBA00023136"/>
    </source>
</evidence>
<feature type="transmembrane region" description="Helical" evidence="5">
    <location>
        <begin position="444"/>
        <end position="471"/>
    </location>
</feature>
<comment type="subcellular location">
    <subcellularLocation>
        <location evidence="5">Cell membrane</location>
        <topology evidence="5">Multi-pass membrane protein</topology>
    </subcellularLocation>
    <subcellularLocation>
        <location evidence="1">Endomembrane system</location>
        <topology evidence="1">Multi-pass membrane protein</topology>
    </subcellularLocation>
    <subcellularLocation>
        <location evidence="6">Membrane</location>
        <topology evidence="6">Multi-pass membrane protein</topology>
    </subcellularLocation>
</comment>
<dbReference type="AlphaFoldDB" id="A0A6P2CAT0"/>
<feature type="transmembrane region" description="Helical" evidence="5">
    <location>
        <begin position="175"/>
        <end position="195"/>
    </location>
</feature>
<keyword evidence="5" id="KW-1003">Cell membrane</keyword>
<protein>
    <recommendedName>
        <fullName evidence="5">NADH-quinone oxidoreductase subunit N</fullName>
        <ecNumber evidence="5">7.1.1.-</ecNumber>
    </recommendedName>
    <alternativeName>
        <fullName evidence="5">NADH dehydrogenase I subunit N</fullName>
    </alternativeName>
    <alternativeName>
        <fullName evidence="5">NDH-1 subunit N</fullName>
    </alternativeName>
</protein>
<evidence type="ECO:0000256" key="5">
    <source>
        <dbReference type="HAMAP-Rule" id="MF_00445"/>
    </source>
</evidence>
<evidence type="ECO:0000313" key="8">
    <source>
        <dbReference type="EMBL" id="TXG89645.1"/>
    </source>
</evidence>
<dbReference type="EMBL" id="QRCM01000001">
    <property type="protein sequence ID" value="TXG89645.1"/>
    <property type="molecule type" value="Genomic_DNA"/>
</dbReference>
<evidence type="ECO:0000256" key="3">
    <source>
        <dbReference type="ARBA" id="ARBA00022989"/>
    </source>
</evidence>